<evidence type="ECO:0000313" key="2">
    <source>
        <dbReference type="Proteomes" id="UP000230066"/>
    </source>
</evidence>
<sequence length="68" mass="7569">MDREERLAELTNAFLFFDKEEAGVIDAEELKAALLTVGDCLTNKEAVEFFKEAKPQADGKLPYDGKST</sequence>
<dbReference type="Gene3D" id="1.10.238.10">
    <property type="entry name" value="EF-hand"/>
    <property type="match status" value="1"/>
</dbReference>
<gene>
    <name evidence="1" type="ORF">D915_010378</name>
</gene>
<keyword evidence="2" id="KW-1185">Reference proteome</keyword>
<protein>
    <submittedName>
        <fullName evidence="1">Uncharacterized protein</fullName>
    </submittedName>
</protein>
<dbReference type="Proteomes" id="UP000230066">
    <property type="component" value="Unassembled WGS sequence"/>
</dbReference>
<dbReference type="InterPro" id="IPR002048">
    <property type="entry name" value="EF_hand_dom"/>
</dbReference>
<dbReference type="AlphaFoldDB" id="A0A2H1BSB4"/>
<accession>A0A2H1BSB4</accession>
<evidence type="ECO:0000313" key="1">
    <source>
        <dbReference type="EMBL" id="THD18426.1"/>
    </source>
</evidence>
<dbReference type="PROSITE" id="PS50222">
    <property type="entry name" value="EF_HAND_2"/>
    <property type="match status" value="1"/>
</dbReference>
<dbReference type="GO" id="GO:0005509">
    <property type="term" value="F:calcium ion binding"/>
    <property type="evidence" value="ECO:0007669"/>
    <property type="project" value="InterPro"/>
</dbReference>
<dbReference type="SUPFAM" id="SSF47473">
    <property type="entry name" value="EF-hand"/>
    <property type="match status" value="1"/>
</dbReference>
<name>A0A2H1BSB4_FASHE</name>
<comment type="caution">
    <text evidence="1">The sequence shown here is derived from an EMBL/GenBank/DDBJ whole genome shotgun (WGS) entry which is preliminary data.</text>
</comment>
<dbReference type="InterPro" id="IPR011992">
    <property type="entry name" value="EF-hand-dom_pair"/>
</dbReference>
<organism evidence="1 2">
    <name type="scientific">Fasciola hepatica</name>
    <name type="common">Liver fluke</name>
    <dbReference type="NCBI Taxonomy" id="6192"/>
    <lineage>
        <taxon>Eukaryota</taxon>
        <taxon>Metazoa</taxon>
        <taxon>Spiralia</taxon>
        <taxon>Lophotrochozoa</taxon>
        <taxon>Platyhelminthes</taxon>
        <taxon>Trematoda</taxon>
        <taxon>Digenea</taxon>
        <taxon>Plagiorchiida</taxon>
        <taxon>Echinostomata</taxon>
        <taxon>Echinostomatoidea</taxon>
        <taxon>Fasciolidae</taxon>
        <taxon>Fasciola</taxon>
    </lineage>
</organism>
<dbReference type="EMBL" id="JXXN02012050">
    <property type="protein sequence ID" value="THD18426.1"/>
    <property type="molecule type" value="Genomic_DNA"/>
</dbReference>
<reference evidence="1" key="1">
    <citation type="submission" date="2019-03" db="EMBL/GenBank/DDBJ databases">
        <title>Improved annotation for the trematode Fasciola hepatica.</title>
        <authorList>
            <person name="Choi Y.-J."/>
            <person name="Martin J."/>
            <person name="Mitreva M."/>
        </authorList>
    </citation>
    <scope>NUCLEOTIDE SEQUENCE [LARGE SCALE GENOMIC DNA]</scope>
</reference>
<proteinExistence type="predicted"/>